<dbReference type="RefSeq" id="WP_085516733.1">
    <property type="nucleotide sequence ID" value="NZ_FXAW01000003.1"/>
</dbReference>
<keyword evidence="1" id="KW-0732">Signal</keyword>
<dbReference type="OrthoDB" id="6118633at2"/>
<evidence type="ECO:0000313" key="2">
    <source>
        <dbReference type="EMBL" id="SMG29323.1"/>
    </source>
</evidence>
<dbReference type="EMBL" id="FXAW01000003">
    <property type="protein sequence ID" value="SMG29323.1"/>
    <property type="molecule type" value="Genomic_DNA"/>
</dbReference>
<evidence type="ECO:0000256" key="1">
    <source>
        <dbReference type="SAM" id="SignalP"/>
    </source>
</evidence>
<proteinExistence type="predicted"/>
<evidence type="ECO:0000313" key="3">
    <source>
        <dbReference type="Proteomes" id="UP000193804"/>
    </source>
</evidence>
<feature type="signal peptide" evidence="1">
    <location>
        <begin position="1"/>
        <end position="19"/>
    </location>
</feature>
<keyword evidence="3" id="KW-1185">Reference proteome</keyword>
<evidence type="ECO:0008006" key="4">
    <source>
        <dbReference type="Google" id="ProtNLM"/>
    </source>
</evidence>
<accession>A0A1X7JM92</accession>
<name>A0A1X7JM92_9BACT</name>
<organism evidence="2 3">
    <name type="scientific">Marivirga sericea</name>
    <dbReference type="NCBI Taxonomy" id="1028"/>
    <lineage>
        <taxon>Bacteria</taxon>
        <taxon>Pseudomonadati</taxon>
        <taxon>Bacteroidota</taxon>
        <taxon>Cytophagia</taxon>
        <taxon>Cytophagales</taxon>
        <taxon>Marivirgaceae</taxon>
        <taxon>Marivirga</taxon>
    </lineage>
</organism>
<sequence length="265" mass="31069">MTKLYKYLFLFLFTTPLHGQILHYENFAVILDTTKHVKGNIVPSFQYQNLKEDLIKFENTADLSLLFKKNAMTIANKVELSRFGDETFESGGYFFIEYRRIQDTLPFALEPYFQAHWNEVRGLDRKYAAGANLRWRALYKKNTGVFAGFGPFYEYEKWDYRGVPDSETIPNPANSITNELIRLGSYISFKQRFAEKFLLDLSIYYQDDIQNLFTNPRAGSSSRLTYKLTKYLGLTLLYQNMYDPQPLVPIDKVYHNVVFSFSINI</sequence>
<reference evidence="3" key="1">
    <citation type="submission" date="2017-04" db="EMBL/GenBank/DDBJ databases">
        <authorList>
            <person name="Varghese N."/>
            <person name="Submissions S."/>
        </authorList>
    </citation>
    <scope>NUCLEOTIDE SEQUENCE [LARGE SCALE GENOMIC DNA]</scope>
    <source>
        <strain evidence="3">DSM 4125</strain>
    </source>
</reference>
<protein>
    <recommendedName>
        <fullName evidence="4">DUF481 domain-containing protein</fullName>
    </recommendedName>
</protein>
<feature type="chain" id="PRO_5013185875" description="DUF481 domain-containing protein" evidence="1">
    <location>
        <begin position="20"/>
        <end position="265"/>
    </location>
</feature>
<dbReference type="AlphaFoldDB" id="A0A1X7JM92"/>
<dbReference type="STRING" id="1028.SAMN05661096_01818"/>
<gene>
    <name evidence="2" type="ORF">SAMN05661096_01818</name>
</gene>
<dbReference type="Proteomes" id="UP000193804">
    <property type="component" value="Unassembled WGS sequence"/>
</dbReference>